<evidence type="ECO:0000256" key="6">
    <source>
        <dbReference type="PIRSR" id="PIRSR604808-3"/>
    </source>
</evidence>
<dbReference type="Proteomes" id="UP000029640">
    <property type="component" value="Unassembled WGS sequence"/>
</dbReference>
<comment type="cofactor">
    <cofactor evidence="5">
        <name>Mg(2+)</name>
        <dbReference type="ChEBI" id="CHEBI:18420"/>
    </cofactor>
    <cofactor evidence="5">
        <name>Mn(2+)</name>
        <dbReference type="ChEBI" id="CHEBI:29035"/>
    </cofactor>
    <text evidence="5">Probably binds two magnesium or manganese ions per subunit.</text>
</comment>
<evidence type="ECO:0000256" key="1">
    <source>
        <dbReference type="ARBA" id="ARBA00007092"/>
    </source>
</evidence>
<gene>
    <name evidence="8" type="ORF">HRUBRA_01204</name>
</gene>
<feature type="site" description="Important for catalytic activity" evidence="6">
    <location>
        <position position="217"/>
    </location>
</feature>
<accession>A0A095VS39</accession>
<dbReference type="SUPFAM" id="SSF56219">
    <property type="entry name" value="DNase I-like"/>
    <property type="match status" value="1"/>
</dbReference>
<reference evidence="8 9" key="1">
    <citation type="journal article" date="2014" name="Genome Announc.">
        <title>Genome Sequence of Gammaproteobacterial Pseudohaliea rubra Type Strain DSM 19751, Isolated from Coastal Seawater of the Mediterranean Sea.</title>
        <authorList>
            <person name="Spring S."/>
            <person name="Fiebig A."/>
            <person name="Riedel T."/>
            <person name="Goker M."/>
            <person name="Klenk H.P."/>
        </authorList>
    </citation>
    <scope>NUCLEOTIDE SEQUENCE [LARGE SCALE GENOMIC DNA]</scope>
    <source>
        <strain evidence="8 9">DSM 19751</strain>
    </source>
</reference>
<dbReference type="PANTHER" id="PTHR43250">
    <property type="entry name" value="EXODEOXYRIBONUCLEASE III"/>
    <property type="match status" value="1"/>
</dbReference>
<sequence length="254" mass="28629">MRIISFSADGLREAAGKGLYEWLGDQDADFICIQDLRCSEYDLQDDKYFPGDYNGYFFDDVNGKANGVAIYCRKLPKAIMTGLGFAEFDMEGRYIQADYQDVSVGCLLAPQAAAGDGEALARRQQFFDLYGHHLQKVRNKRRQFIICGNWQIAPSAADVADTESASGQPGFLGEERQWMDELLASGYVDAFREISRDADEYTWWPDGDRDSGGWRTDLQIISEGLRFKVEHGAIYKGQAFSSHAPLIMDYDLEV</sequence>
<keyword evidence="5" id="KW-0464">Manganese</keyword>
<dbReference type="eggNOG" id="COG0708">
    <property type="taxonomic scope" value="Bacteria"/>
</dbReference>
<evidence type="ECO:0000256" key="3">
    <source>
        <dbReference type="ARBA" id="ARBA00022801"/>
    </source>
</evidence>
<name>A0A095VS39_9GAMM</name>
<dbReference type="RefSeq" id="WP_035516789.1">
    <property type="nucleotide sequence ID" value="NZ_KN234770.1"/>
</dbReference>
<dbReference type="AlphaFoldDB" id="A0A095VS39"/>
<dbReference type="Pfam" id="PF03372">
    <property type="entry name" value="Exo_endo_phos"/>
    <property type="match status" value="1"/>
</dbReference>
<dbReference type="GO" id="GO:0008311">
    <property type="term" value="F:double-stranded DNA 3'-5' DNA exonuclease activity"/>
    <property type="evidence" value="ECO:0007669"/>
    <property type="project" value="UniProtKB-EC"/>
</dbReference>
<dbReference type="STRING" id="1265313.HRUBRA_01204"/>
<evidence type="ECO:0000313" key="8">
    <source>
        <dbReference type="EMBL" id="KGE04175.1"/>
    </source>
</evidence>
<dbReference type="EC" id="3.1.11.2" evidence="8"/>
<evidence type="ECO:0000256" key="2">
    <source>
        <dbReference type="ARBA" id="ARBA00022723"/>
    </source>
</evidence>
<feature type="domain" description="Endonuclease/exonuclease/phosphatase" evidence="7">
    <location>
        <begin position="16"/>
        <end position="227"/>
    </location>
</feature>
<dbReference type="EMBL" id="AUVB01000035">
    <property type="protein sequence ID" value="KGE04175.1"/>
    <property type="molecule type" value="Genomic_DNA"/>
</dbReference>
<dbReference type="Gene3D" id="3.60.10.10">
    <property type="entry name" value="Endonuclease/exonuclease/phosphatase"/>
    <property type="match status" value="1"/>
</dbReference>
<feature type="binding site" evidence="5">
    <location>
        <position position="243"/>
    </location>
    <ligand>
        <name>Mg(2+)</name>
        <dbReference type="ChEBI" id="CHEBI:18420"/>
        <label>1</label>
    </ligand>
</feature>
<evidence type="ECO:0000259" key="7">
    <source>
        <dbReference type="Pfam" id="PF03372"/>
    </source>
</evidence>
<dbReference type="NCBIfam" id="TIGR00633">
    <property type="entry name" value="xth"/>
    <property type="match status" value="1"/>
</dbReference>
<dbReference type="PATRIC" id="fig|1265313.6.peg.1188"/>
<evidence type="ECO:0000313" key="9">
    <source>
        <dbReference type="Proteomes" id="UP000029640"/>
    </source>
</evidence>
<comment type="similarity">
    <text evidence="1">Belongs to the DNA repair enzymes AP/ExoA family.</text>
</comment>
<dbReference type="PANTHER" id="PTHR43250:SF2">
    <property type="entry name" value="EXODEOXYRIBONUCLEASE III"/>
    <property type="match status" value="1"/>
</dbReference>
<dbReference type="PROSITE" id="PS51435">
    <property type="entry name" value="AP_NUCLEASE_F1_4"/>
    <property type="match status" value="1"/>
</dbReference>
<keyword evidence="3 8" id="KW-0378">Hydrolase</keyword>
<keyword evidence="9" id="KW-1185">Reference proteome</keyword>
<dbReference type="HOGENOM" id="CLU_027539_3_0_6"/>
<keyword evidence="4 5" id="KW-0460">Magnesium</keyword>
<dbReference type="InterPro" id="IPR005135">
    <property type="entry name" value="Endo/exonuclease/phosphatase"/>
</dbReference>
<comment type="caution">
    <text evidence="8">The sequence shown here is derived from an EMBL/GenBank/DDBJ whole genome shotgun (WGS) entry which is preliminary data.</text>
</comment>
<keyword evidence="2 5" id="KW-0479">Metal-binding</keyword>
<protein>
    <submittedName>
        <fullName evidence="8">Exodeoxyribonuclease III</fullName>
        <ecNumber evidence="8">3.1.11.2</ecNumber>
    </submittedName>
</protein>
<dbReference type="InterPro" id="IPR037493">
    <property type="entry name" value="ExoIII-like"/>
</dbReference>
<feature type="site" description="Interaction with DNA substrate" evidence="6">
    <location>
        <position position="243"/>
    </location>
</feature>
<dbReference type="InterPro" id="IPR004808">
    <property type="entry name" value="AP_endonuc_1"/>
</dbReference>
<organism evidence="8 9">
    <name type="scientific">Pseudohaliea rubra DSM 19751</name>
    <dbReference type="NCBI Taxonomy" id="1265313"/>
    <lineage>
        <taxon>Bacteria</taxon>
        <taxon>Pseudomonadati</taxon>
        <taxon>Pseudomonadota</taxon>
        <taxon>Gammaproteobacteria</taxon>
        <taxon>Cellvibrionales</taxon>
        <taxon>Halieaceae</taxon>
        <taxon>Pseudohaliea</taxon>
    </lineage>
</organism>
<dbReference type="GO" id="GO:0006281">
    <property type="term" value="P:DNA repair"/>
    <property type="evidence" value="ECO:0007669"/>
    <property type="project" value="InterPro"/>
</dbReference>
<evidence type="ECO:0000256" key="4">
    <source>
        <dbReference type="ARBA" id="ARBA00022842"/>
    </source>
</evidence>
<proteinExistence type="inferred from homology"/>
<dbReference type="OrthoDB" id="9803914at2"/>
<evidence type="ECO:0000256" key="5">
    <source>
        <dbReference type="PIRSR" id="PIRSR604808-2"/>
    </source>
</evidence>
<dbReference type="InterPro" id="IPR036691">
    <property type="entry name" value="Endo/exonu/phosph_ase_sf"/>
</dbReference>
<dbReference type="GO" id="GO:0046872">
    <property type="term" value="F:metal ion binding"/>
    <property type="evidence" value="ECO:0007669"/>
    <property type="project" value="UniProtKB-KW"/>
</dbReference>